<dbReference type="EMBL" id="MU006736">
    <property type="protein sequence ID" value="KAF2623531.1"/>
    <property type="molecule type" value="Genomic_DNA"/>
</dbReference>
<protein>
    <submittedName>
        <fullName evidence="1">Uncharacterized protein</fullName>
    </submittedName>
</protein>
<reference evidence="1" key="1">
    <citation type="journal article" date="2020" name="Stud. Mycol.">
        <title>101 Dothideomycetes genomes: a test case for predicting lifestyles and emergence of pathogens.</title>
        <authorList>
            <person name="Haridas S."/>
            <person name="Albert R."/>
            <person name="Binder M."/>
            <person name="Bloem J."/>
            <person name="Labutti K."/>
            <person name="Salamov A."/>
            <person name="Andreopoulos B."/>
            <person name="Baker S."/>
            <person name="Barry K."/>
            <person name="Bills G."/>
            <person name="Bluhm B."/>
            <person name="Cannon C."/>
            <person name="Castanera R."/>
            <person name="Culley D."/>
            <person name="Daum C."/>
            <person name="Ezra D."/>
            <person name="Gonzalez J."/>
            <person name="Henrissat B."/>
            <person name="Kuo A."/>
            <person name="Liang C."/>
            <person name="Lipzen A."/>
            <person name="Lutzoni F."/>
            <person name="Magnuson J."/>
            <person name="Mondo S."/>
            <person name="Nolan M."/>
            <person name="Ohm R."/>
            <person name="Pangilinan J."/>
            <person name="Park H.-J."/>
            <person name="Ramirez L."/>
            <person name="Alfaro M."/>
            <person name="Sun H."/>
            <person name="Tritt A."/>
            <person name="Yoshinaga Y."/>
            <person name="Zwiers L.-H."/>
            <person name="Turgeon B."/>
            <person name="Goodwin S."/>
            <person name="Spatafora J."/>
            <person name="Crous P."/>
            <person name="Grigoriev I."/>
        </authorList>
    </citation>
    <scope>NUCLEOTIDE SEQUENCE</scope>
    <source>
        <strain evidence="1">CBS 525.71</strain>
    </source>
</reference>
<name>A0ACB6RNR8_9PLEO</name>
<keyword evidence="2" id="KW-1185">Reference proteome</keyword>
<sequence>MLQDVNRWTRGTGKTQVALQFAYMVKESWPDFSIFWLPVLSMESFEQACAEVARQLGIDRTSDGEDDAKEQFQRYLSTTRAGKWLLVVDNADDADILFGSKEAKGIVDYLPQSKEGVIMFTTRTLEVADSLIRSHDLLRSSAGIDTLLDKLTCLPLAIAQAAAYLNKTRSTIDRYLQLLDSTEQNLIDLMSKKFRDDTRYDDSANAVATTWVVSFDHIRKRDKAATDLLMFISCIEWKAIPRSILPSAHSEVRMDDAIGTLCGYSFVVRRGNEELYDVHQLVHLATRVWVRQYDDARGVTEKSISNVAGVFPSDDYANPAVWRAYLPHALRLLEDDQGCKVEKRSKLCLLVGQCLLEDGRTREAGRWLKESCEQRQSLDKSNSDRLISQHNLAKAYQANGQIKEAVKLLEGVVAIEAEVLTEDHPDRLASQHNLAGAYQANGQTKKAVKLLEAVVAIKAEVLAEDHPDRLASQHELARAYRANGQTKEAVSLLKYVVKLKKRV</sequence>
<comment type="caution">
    <text evidence="1">The sequence shown here is derived from an EMBL/GenBank/DDBJ whole genome shotgun (WGS) entry which is preliminary data.</text>
</comment>
<accession>A0ACB6RNR8</accession>
<proteinExistence type="predicted"/>
<dbReference type="Proteomes" id="UP000799754">
    <property type="component" value="Unassembled WGS sequence"/>
</dbReference>
<gene>
    <name evidence="1" type="ORF">BU25DRAFT_349981</name>
</gene>
<evidence type="ECO:0000313" key="2">
    <source>
        <dbReference type="Proteomes" id="UP000799754"/>
    </source>
</evidence>
<organism evidence="1 2">
    <name type="scientific">Macroventuria anomochaeta</name>
    <dbReference type="NCBI Taxonomy" id="301207"/>
    <lineage>
        <taxon>Eukaryota</taxon>
        <taxon>Fungi</taxon>
        <taxon>Dikarya</taxon>
        <taxon>Ascomycota</taxon>
        <taxon>Pezizomycotina</taxon>
        <taxon>Dothideomycetes</taxon>
        <taxon>Pleosporomycetidae</taxon>
        <taxon>Pleosporales</taxon>
        <taxon>Pleosporineae</taxon>
        <taxon>Didymellaceae</taxon>
        <taxon>Macroventuria</taxon>
    </lineage>
</organism>
<evidence type="ECO:0000313" key="1">
    <source>
        <dbReference type="EMBL" id="KAF2623531.1"/>
    </source>
</evidence>